<name>A0A9N7RMI4_STRHE</name>
<dbReference type="Pfam" id="PF05919">
    <property type="entry name" value="Mitovir_RNA_pol"/>
    <property type="match status" value="1"/>
</dbReference>
<evidence type="ECO:0000313" key="2">
    <source>
        <dbReference type="Proteomes" id="UP001153555"/>
    </source>
</evidence>
<organism evidence="1 2">
    <name type="scientific">Striga hermonthica</name>
    <name type="common">Purple witchweed</name>
    <name type="synonym">Buchnera hermonthica</name>
    <dbReference type="NCBI Taxonomy" id="68872"/>
    <lineage>
        <taxon>Eukaryota</taxon>
        <taxon>Viridiplantae</taxon>
        <taxon>Streptophyta</taxon>
        <taxon>Embryophyta</taxon>
        <taxon>Tracheophyta</taxon>
        <taxon>Spermatophyta</taxon>
        <taxon>Magnoliopsida</taxon>
        <taxon>eudicotyledons</taxon>
        <taxon>Gunneridae</taxon>
        <taxon>Pentapetalae</taxon>
        <taxon>asterids</taxon>
        <taxon>lamiids</taxon>
        <taxon>Lamiales</taxon>
        <taxon>Orobanchaceae</taxon>
        <taxon>Buchnereae</taxon>
        <taxon>Striga</taxon>
    </lineage>
</organism>
<proteinExistence type="predicted"/>
<dbReference type="OrthoDB" id="1050647at2759"/>
<protein>
    <submittedName>
        <fullName evidence="1">Uncharacterized mitochondrial protein AtMg01410</fullName>
    </submittedName>
</protein>
<sequence>TDPFSLCLGVTPIADVIIRANDFSLLPISLERSSKRRFGFSLGMILSADPGYSEGLLGEQWCQGTLWAPRIRYPFDENKKIFSGRDLSVPPSWGRLSCSFPGAGKRRIFAICNYVNQRLLYPLHQWFMKALSMLPTDGTYSQLSPLKRLRGERESFSFDLSAETDRWPLTNFSGLFYSRTAAWQLLFLATLCLLSSYDDLVGSREADRLEEEIANVRADIANVSTELKQVNYIDPRTAFN</sequence>
<dbReference type="InterPro" id="IPR008686">
    <property type="entry name" value="RNA_pol_mitovir"/>
</dbReference>
<feature type="non-terminal residue" evidence="1">
    <location>
        <position position="1"/>
    </location>
</feature>
<dbReference type="AlphaFoldDB" id="A0A9N7RMI4"/>
<dbReference type="Proteomes" id="UP001153555">
    <property type="component" value="Unassembled WGS sequence"/>
</dbReference>
<evidence type="ECO:0000313" key="1">
    <source>
        <dbReference type="EMBL" id="CAA0837956.1"/>
    </source>
</evidence>
<gene>
    <name evidence="1" type="ORF">SHERM_04590</name>
</gene>
<reference evidence="1" key="1">
    <citation type="submission" date="2019-12" db="EMBL/GenBank/DDBJ databases">
        <authorList>
            <person name="Scholes J."/>
        </authorList>
    </citation>
    <scope>NUCLEOTIDE SEQUENCE</scope>
</reference>
<keyword evidence="2" id="KW-1185">Reference proteome</keyword>
<comment type="caution">
    <text evidence="1">The sequence shown here is derived from an EMBL/GenBank/DDBJ whole genome shotgun (WGS) entry which is preliminary data.</text>
</comment>
<accession>A0A9N7RMI4</accession>
<dbReference type="EMBL" id="CACSLK010030816">
    <property type="protein sequence ID" value="CAA0837956.1"/>
    <property type="molecule type" value="Genomic_DNA"/>
</dbReference>